<evidence type="ECO:0000256" key="1">
    <source>
        <dbReference type="ARBA" id="ARBA00022723"/>
    </source>
</evidence>
<keyword evidence="2 4" id="KW-0863">Zinc-finger</keyword>
<organism evidence="7 8">
    <name type="scientific">Vitrella brassicaformis (strain CCMP3155)</name>
    <dbReference type="NCBI Taxonomy" id="1169540"/>
    <lineage>
        <taxon>Eukaryota</taxon>
        <taxon>Sar</taxon>
        <taxon>Alveolata</taxon>
        <taxon>Colpodellida</taxon>
        <taxon>Vitrellaceae</taxon>
        <taxon>Vitrella</taxon>
    </lineage>
</organism>
<dbReference type="SUPFAM" id="SSF57850">
    <property type="entry name" value="RING/U-box"/>
    <property type="match status" value="1"/>
</dbReference>
<keyword evidence="1" id="KW-0479">Metal-binding</keyword>
<accession>A0A0G4EDH1</accession>
<dbReference type="PANTHER" id="PTHR23327:SF42">
    <property type="entry name" value="LON PEPTIDASE N-TERMINAL DOMAIN AND RING FINGER PROTEIN C14F5.10C"/>
    <property type="match status" value="1"/>
</dbReference>
<dbReference type="InterPro" id="IPR003111">
    <property type="entry name" value="Lon_prtase_N"/>
</dbReference>
<dbReference type="InterPro" id="IPR046336">
    <property type="entry name" value="Lon_prtase_N_sf"/>
</dbReference>
<dbReference type="Pfam" id="PF02190">
    <property type="entry name" value="LON_substr_bdg"/>
    <property type="match status" value="1"/>
</dbReference>
<dbReference type="GO" id="GO:0008270">
    <property type="term" value="F:zinc ion binding"/>
    <property type="evidence" value="ECO:0007669"/>
    <property type="project" value="UniProtKB-KW"/>
</dbReference>
<gene>
    <name evidence="7" type="ORF">Vbra_4893</name>
</gene>
<dbReference type="SMART" id="SM00184">
    <property type="entry name" value="RING"/>
    <property type="match status" value="1"/>
</dbReference>
<dbReference type="Pfam" id="PF00097">
    <property type="entry name" value="zf-C3HC4"/>
    <property type="match status" value="1"/>
</dbReference>
<dbReference type="PhylomeDB" id="A0A0G4EDH1"/>
<dbReference type="AlphaFoldDB" id="A0A0G4EDH1"/>
<dbReference type="PROSITE" id="PS00518">
    <property type="entry name" value="ZF_RING_1"/>
    <property type="match status" value="1"/>
</dbReference>
<dbReference type="PROSITE" id="PS50089">
    <property type="entry name" value="ZF_RING_2"/>
    <property type="match status" value="1"/>
</dbReference>
<dbReference type="Proteomes" id="UP000041254">
    <property type="component" value="Unassembled WGS sequence"/>
</dbReference>
<feature type="compositionally biased region" description="Acidic residues" evidence="5">
    <location>
        <begin position="370"/>
        <end position="394"/>
    </location>
</feature>
<dbReference type="STRING" id="1169540.A0A0G4EDH1"/>
<keyword evidence="8" id="KW-1185">Reference proteome</keyword>
<protein>
    <recommendedName>
        <fullName evidence="6">RING-type domain-containing protein</fullName>
    </recommendedName>
</protein>
<evidence type="ECO:0000313" key="7">
    <source>
        <dbReference type="EMBL" id="CEL94050.1"/>
    </source>
</evidence>
<dbReference type="InterPro" id="IPR018957">
    <property type="entry name" value="Znf_C3HC4_RING-type"/>
</dbReference>
<evidence type="ECO:0000259" key="6">
    <source>
        <dbReference type="PROSITE" id="PS50089"/>
    </source>
</evidence>
<dbReference type="EMBL" id="CDMY01000204">
    <property type="protein sequence ID" value="CEL94050.1"/>
    <property type="molecule type" value="Genomic_DNA"/>
</dbReference>
<evidence type="ECO:0000256" key="2">
    <source>
        <dbReference type="ARBA" id="ARBA00022771"/>
    </source>
</evidence>
<dbReference type="InterPro" id="IPR017907">
    <property type="entry name" value="Znf_RING_CS"/>
</dbReference>
<evidence type="ECO:0000256" key="5">
    <source>
        <dbReference type="SAM" id="MobiDB-lite"/>
    </source>
</evidence>
<sequence>MSASATSVSAEAQGEPNTVAALSNILECSICLQVVCQPICVPCGHTFCRSCLVSSMKVSRKKCPSCRAVCLIDPVQSSECRMLADLARAVLGVAAYTERLEEATRQLQEIDQTLPVFFYNDPANLPGCLLALHFFEPRYRLMMERITEAHRRFLYLPLRRHTSNTSDLIGEIGLVAELIDSLRLPDGRWHIRARLRRRVRVQSHWVEDGTLGLSYCTVKEVVDTPVEDGQLAGLVEAARRVKEKVVEGLDRLDAATRQELTESVGSEPGLSASYPSVQALESMSFWLSSCIASSALGPVAPTAFDSFEVLYTQSTGSRLAACQAYFDRMAAHQQHQPQTSRSGSSLSRLLSGVAQALSQRQRHNISNEGDAGDEGEENEEEMEGGAELPDDGGEGEGGRQPEGPGEAAGDESMHDE</sequence>
<evidence type="ECO:0000313" key="8">
    <source>
        <dbReference type="Proteomes" id="UP000041254"/>
    </source>
</evidence>
<reference evidence="7 8" key="1">
    <citation type="submission" date="2014-11" db="EMBL/GenBank/DDBJ databases">
        <authorList>
            <person name="Zhu J."/>
            <person name="Qi W."/>
            <person name="Song R."/>
        </authorList>
    </citation>
    <scope>NUCLEOTIDE SEQUENCE [LARGE SCALE GENOMIC DNA]</scope>
</reference>
<dbReference type="InterPro" id="IPR001841">
    <property type="entry name" value="Znf_RING"/>
</dbReference>
<dbReference type="InParanoid" id="A0A0G4EDH1"/>
<name>A0A0G4EDH1_VITBC</name>
<dbReference type="GO" id="GO:0061630">
    <property type="term" value="F:ubiquitin protein ligase activity"/>
    <property type="evidence" value="ECO:0007669"/>
    <property type="project" value="TreeGrafter"/>
</dbReference>
<feature type="domain" description="RING-type" evidence="6">
    <location>
        <begin position="28"/>
        <end position="67"/>
    </location>
</feature>
<dbReference type="OrthoDB" id="287615at2759"/>
<feature type="region of interest" description="Disordered" evidence="5">
    <location>
        <begin position="356"/>
        <end position="416"/>
    </location>
</feature>
<dbReference type="PANTHER" id="PTHR23327">
    <property type="entry name" value="RING FINGER PROTEIN 127"/>
    <property type="match status" value="1"/>
</dbReference>
<dbReference type="InterPro" id="IPR015947">
    <property type="entry name" value="PUA-like_sf"/>
</dbReference>
<dbReference type="SUPFAM" id="SSF88697">
    <property type="entry name" value="PUA domain-like"/>
    <property type="match status" value="1"/>
</dbReference>
<dbReference type="Gene3D" id="3.30.40.10">
    <property type="entry name" value="Zinc/RING finger domain, C3HC4 (zinc finger)"/>
    <property type="match status" value="1"/>
</dbReference>
<dbReference type="VEuPathDB" id="CryptoDB:Vbra_4893"/>
<keyword evidence="3" id="KW-0862">Zinc</keyword>
<dbReference type="SMART" id="SM00464">
    <property type="entry name" value="LON"/>
    <property type="match status" value="1"/>
</dbReference>
<dbReference type="Gene3D" id="2.30.130.40">
    <property type="entry name" value="LON domain-like"/>
    <property type="match status" value="1"/>
</dbReference>
<dbReference type="InterPro" id="IPR013083">
    <property type="entry name" value="Znf_RING/FYVE/PHD"/>
</dbReference>
<evidence type="ECO:0000256" key="3">
    <source>
        <dbReference type="ARBA" id="ARBA00022833"/>
    </source>
</evidence>
<evidence type="ECO:0000256" key="4">
    <source>
        <dbReference type="PROSITE-ProRule" id="PRU00175"/>
    </source>
</evidence>
<proteinExistence type="predicted"/>